<evidence type="ECO:0000313" key="1">
    <source>
        <dbReference type="EMBL" id="KAA3159667.1"/>
    </source>
</evidence>
<evidence type="ECO:0000313" key="2">
    <source>
        <dbReference type="Proteomes" id="UP000324870"/>
    </source>
</evidence>
<dbReference type="RefSeq" id="WP_130062875.1">
    <property type="nucleotide sequence ID" value="NZ_DBFCHR010000137.1"/>
</dbReference>
<sequence>MKKINLKEFDVFTDISKRQRVRCDMRRSVANLLYNQMHGIEALNLALTIHRSEGELSVSDDDLRMLQTAVERFGTPALIDAFAEHVKEYNGNPQTE</sequence>
<proteinExistence type="predicted"/>
<name>A0ABQ6S4I7_9BACT</name>
<gene>
    <name evidence="1" type="ORF">F2A26_06410</name>
</gene>
<accession>A0ABQ6S4I7</accession>
<protein>
    <recommendedName>
        <fullName evidence="3">Phage protein</fullName>
    </recommendedName>
</protein>
<keyword evidence="2" id="KW-1185">Reference proteome</keyword>
<organism evidence="1 2">
    <name type="scientific">Alistipes finegoldii</name>
    <dbReference type="NCBI Taxonomy" id="214856"/>
    <lineage>
        <taxon>Bacteria</taxon>
        <taxon>Pseudomonadati</taxon>
        <taxon>Bacteroidota</taxon>
        <taxon>Bacteroidia</taxon>
        <taxon>Bacteroidales</taxon>
        <taxon>Rikenellaceae</taxon>
        <taxon>Alistipes</taxon>
    </lineage>
</organism>
<dbReference type="Proteomes" id="UP000324870">
    <property type="component" value="Unassembled WGS sequence"/>
</dbReference>
<reference evidence="1 2" key="1">
    <citation type="journal article" date="2019" name="Nat. Med.">
        <title>A library of human gut bacterial isolates paired with longitudinal multiomics data enables mechanistic microbiome research.</title>
        <authorList>
            <person name="Poyet M."/>
            <person name="Groussin M."/>
            <person name="Gibbons S.M."/>
            <person name="Avila-Pacheco J."/>
            <person name="Jiang X."/>
            <person name="Kearney S.M."/>
            <person name="Perrotta A.R."/>
            <person name="Berdy B."/>
            <person name="Zhao S."/>
            <person name="Lieberman T.D."/>
            <person name="Swanson P.K."/>
            <person name="Smith M."/>
            <person name="Roesemann S."/>
            <person name="Alexander J.E."/>
            <person name="Rich S.A."/>
            <person name="Livny J."/>
            <person name="Vlamakis H."/>
            <person name="Clish C."/>
            <person name="Bullock K."/>
            <person name="Deik A."/>
            <person name="Scott J."/>
            <person name="Pierce K.A."/>
            <person name="Xavier R.J."/>
            <person name="Alm E.J."/>
        </authorList>
    </citation>
    <scope>NUCLEOTIDE SEQUENCE [LARGE SCALE GENOMIC DNA]</scope>
    <source>
        <strain evidence="1 2">BIOML-A1</strain>
    </source>
</reference>
<evidence type="ECO:0008006" key="3">
    <source>
        <dbReference type="Google" id="ProtNLM"/>
    </source>
</evidence>
<comment type="caution">
    <text evidence="1">The sequence shown here is derived from an EMBL/GenBank/DDBJ whole genome shotgun (WGS) entry which is preliminary data.</text>
</comment>
<dbReference type="EMBL" id="VVND01000007">
    <property type="protein sequence ID" value="KAA3159667.1"/>
    <property type="molecule type" value="Genomic_DNA"/>
</dbReference>